<evidence type="ECO:0008006" key="3">
    <source>
        <dbReference type="Google" id="ProtNLM"/>
    </source>
</evidence>
<proteinExistence type="predicted"/>
<sequence length="79" mass="8961">MGISANIKKGLEVKAISCNEMEACGVWCRSYHPRWNNQQRVCRWLGKQEKAPVTSTEISHSNGREDGLAIAKHLVPERR</sequence>
<comment type="caution">
    <text evidence="1">The sequence shown here is derived from an EMBL/GenBank/DDBJ whole genome shotgun (WGS) entry which is preliminary data.</text>
</comment>
<organism evidence="1 2">
    <name type="scientific">Plakobranchus ocellatus</name>
    <dbReference type="NCBI Taxonomy" id="259542"/>
    <lineage>
        <taxon>Eukaryota</taxon>
        <taxon>Metazoa</taxon>
        <taxon>Spiralia</taxon>
        <taxon>Lophotrochozoa</taxon>
        <taxon>Mollusca</taxon>
        <taxon>Gastropoda</taxon>
        <taxon>Heterobranchia</taxon>
        <taxon>Euthyneura</taxon>
        <taxon>Panpulmonata</taxon>
        <taxon>Sacoglossa</taxon>
        <taxon>Placobranchoidea</taxon>
        <taxon>Plakobranchidae</taxon>
        <taxon>Plakobranchus</taxon>
    </lineage>
</organism>
<protein>
    <recommendedName>
        <fullName evidence="3">Apple domain-containing protein</fullName>
    </recommendedName>
</protein>
<gene>
    <name evidence="1" type="ORF">PoB_007148900</name>
</gene>
<dbReference type="Proteomes" id="UP000735302">
    <property type="component" value="Unassembled WGS sequence"/>
</dbReference>
<dbReference type="AlphaFoldDB" id="A0AAV4DLQ7"/>
<reference evidence="1 2" key="1">
    <citation type="journal article" date="2021" name="Elife">
        <title>Chloroplast acquisition without the gene transfer in kleptoplastic sea slugs, Plakobranchus ocellatus.</title>
        <authorList>
            <person name="Maeda T."/>
            <person name="Takahashi S."/>
            <person name="Yoshida T."/>
            <person name="Shimamura S."/>
            <person name="Takaki Y."/>
            <person name="Nagai Y."/>
            <person name="Toyoda A."/>
            <person name="Suzuki Y."/>
            <person name="Arimoto A."/>
            <person name="Ishii H."/>
            <person name="Satoh N."/>
            <person name="Nishiyama T."/>
            <person name="Hasebe M."/>
            <person name="Maruyama T."/>
            <person name="Minagawa J."/>
            <person name="Obokata J."/>
            <person name="Shigenobu S."/>
        </authorList>
    </citation>
    <scope>NUCLEOTIDE SEQUENCE [LARGE SCALE GENOMIC DNA]</scope>
</reference>
<evidence type="ECO:0000313" key="1">
    <source>
        <dbReference type="EMBL" id="GFO44984.1"/>
    </source>
</evidence>
<dbReference type="EMBL" id="BLXT01007988">
    <property type="protein sequence ID" value="GFO44984.1"/>
    <property type="molecule type" value="Genomic_DNA"/>
</dbReference>
<keyword evidence="2" id="KW-1185">Reference proteome</keyword>
<evidence type="ECO:0000313" key="2">
    <source>
        <dbReference type="Proteomes" id="UP000735302"/>
    </source>
</evidence>
<name>A0AAV4DLQ7_9GAST</name>
<accession>A0AAV4DLQ7</accession>